<dbReference type="InterPro" id="IPR054055">
    <property type="entry name" value="YpzH"/>
</dbReference>
<dbReference type="EMBL" id="SKFG01000001">
    <property type="protein sequence ID" value="TCZ81230.1"/>
    <property type="molecule type" value="Genomic_DNA"/>
</dbReference>
<dbReference type="AlphaFoldDB" id="A0A4R4EP39"/>
<evidence type="ECO:0000313" key="2">
    <source>
        <dbReference type="Proteomes" id="UP000295418"/>
    </source>
</evidence>
<gene>
    <name evidence="1" type="ORF">E0485_02860</name>
</gene>
<keyword evidence="2" id="KW-1185">Reference proteome</keyword>
<dbReference type="RefSeq" id="WP_132416322.1">
    <property type="nucleotide sequence ID" value="NZ_SKFG01000001.1"/>
</dbReference>
<name>A0A4R4EP39_9BACL</name>
<evidence type="ECO:0000313" key="1">
    <source>
        <dbReference type="EMBL" id="TCZ81230.1"/>
    </source>
</evidence>
<sequence>MSHAIVAIVTTNREYVGGGAPIFIVPDEKELQRVSLLLESITDTTAHDLRNDVMILFKH</sequence>
<comment type="caution">
    <text evidence="1">The sequence shown here is derived from an EMBL/GenBank/DDBJ whole genome shotgun (WGS) entry which is preliminary data.</text>
</comment>
<dbReference type="OrthoDB" id="1955035at2"/>
<accession>A0A4R4EP39</accession>
<organism evidence="1 2">
    <name type="scientific">Paenibacillus albiflavus</name>
    <dbReference type="NCBI Taxonomy" id="2545760"/>
    <lineage>
        <taxon>Bacteria</taxon>
        <taxon>Bacillati</taxon>
        <taxon>Bacillota</taxon>
        <taxon>Bacilli</taxon>
        <taxon>Bacillales</taxon>
        <taxon>Paenibacillaceae</taxon>
        <taxon>Paenibacillus</taxon>
    </lineage>
</organism>
<dbReference type="Proteomes" id="UP000295418">
    <property type="component" value="Unassembled WGS sequence"/>
</dbReference>
<reference evidence="1 2" key="1">
    <citation type="submission" date="2019-03" db="EMBL/GenBank/DDBJ databases">
        <authorList>
            <person name="Kim M.K.M."/>
        </authorList>
    </citation>
    <scope>NUCLEOTIDE SEQUENCE [LARGE SCALE GENOMIC DNA]</scope>
    <source>
        <strain evidence="1 2">18JY21-1</strain>
    </source>
</reference>
<proteinExistence type="predicted"/>
<dbReference type="Pfam" id="PF21835">
    <property type="entry name" value="YIEGIA_cap"/>
    <property type="match status" value="1"/>
</dbReference>
<protein>
    <submittedName>
        <fullName evidence="1">Uncharacterized protein</fullName>
    </submittedName>
</protein>